<dbReference type="SUPFAM" id="SSF140500">
    <property type="entry name" value="BAS1536-like"/>
    <property type="match status" value="1"/>
</dbReference>
<sequence>MPKNNRKPNQKTSNLSRNINIIRKKMMQFAVQKGFNHPETIRQSQLLDKLIYEYQLYMLQKGKDASFSD</sequence>
<dbReference type="EMBL" id="BKZQ01000003">
    <property type="protein sequence ID" value="GER68961.1"/>
    <property type="molecule type" value="Genomic_DNA"/>
</dbReference>
<evidence type="ECO:0000313" key="1">
    <source>
        <dbReference type="EMBL" id="GER68961.1"/>
    </source>
</evidence>
<dbReference type="InterPro" id="IPR037208">
    <property type="entry name" value="Spo0E-like_sf"/>
</dbReference>
<dbReference type="Gene3D" id="4.10.280.10">
    <property type="entry name" value="Helix-loop-helix DNA-binding domain"/>
    <property type="match status" value="1"/>
</dbReference>
<accession>A0A5J4JB30</accession>
<gene>
    <name evidence="1" type="ORF">BpJC7_02640</name>
</gene>
<dbReference type="GO" id="GO:0043937">
    <property type="term" value="P:regulation of sporulation"/>
    <property type="evidence" value="ECO:0007669"/>
    <property type="project" value="InterPro"/>
</dbReference>
<keyword evidence="2" id="KW-1185">Reference proteome</keyword>
<dbReference type="AlphaFoldDB" id="A0A5J4JB30"/>
<proteinExistence type="predicted"/>
<dbReference type="InterPro" id="IPR036638">
    <property type="entry name" value="HLH_DNA-bd_sf"/>
</dbReference>
<dbReference type="InterPro" id="IPR018540">
    <property type="entry name" value="Spo0E-like"/>
</dbReference>
<reference evidence="1 2" key="1">
    <citation type="submission" date="2019-09" db="EMBL/GenBank/DDBJ databases">
        <title>Draft genome sequence of Bacillus sp. JC-7.</title>
        <authorList>
            <person name="Tanaka N."/>
            <person name="Shiwa Y."/>
            <person name="Fujita N."/>
            <person name="Tanasupawat S."/>
        </authorList>
    </citation>
    <scope>NUCLEOTIDE SEQUENCE [LARGE SCALE GENOMIC DNA]</scope>
    <source>
        <strain evidence="1 2">JC-7</strain>
    </source>
</reference>
<dbReference type="RefSeq" id="WP_151679212.1">
    <property type="nucleotide sequence ID" value="NZ_BKZP01000001.1"/>
</dbReference>
<organism evidence="1 2">
    <name type="scientific">Weizmannia acidilactici</name>
    <dbReference type="NCBI Taxonomy" id="2607726"/>
    <lineage>
        <taxon>Bacteria</taxon>
        <taxon>Bacillati</taxon>
        <taxon>Bacillota</taxon>
        <taxon>Bacilli</taxon>
        <taxon>Bacillales</taxon>
        <taxon>Bacillaceae</taxon>
        <taxon>Heyndrickxia</taxon>
    </lineage>
</organism>
<comment type="caution">
    <text evidence="1">The sequence shown here is derived from an EMBL/GenBank/DDBJ whole genome shotgun (WGS) entry which is preliminary data.</text>
</comment>
<protein>
    <recommendedName>
        <fullName evidence="3">Spo0E like sporulation regulatory protein</fullName>
    </recommendedName>
</protein>
<evidence type="ECO:0000313" key="2">
    <source>
        <dbReference type="Proteomes" id="UP000391919"/>
    </source>
</evidence>
<dbReference type="GO" id="GO:0046983">
    <property type="term" value="F:protein dimerization activity"/>
    <property type="evidence" value="ECO:0007669"/>
    <property type="project" value="InterPro"/>
</dbReference>
<evidence type="ECO:0008006" key="3">
    <source>
        <dbReference type="Google" id="ProtNLM"/>
    </source>
</evidence>
<dbReference type="Pfam" id="PF09388">
    <property type="entry name" value="SpoOE-like"/>
    <property type="match status" value="1"/>
</dbReference>
<name>A0A5J4JB30_9BACI</name>
<dbReference type="Proteomes" id="UP000391919">
    <property type="component" value="Unassembled WGS sequence"/>
</dbReference>